<name>A0AAP2DIV0_9BACT</name>
<evidence type="ECO:0000256" key="3">
    <source>
        <dbReference type="ARBA" id="ARBA00022777"/>
    </source>
</evidence>
<gene>
    <name evidence="5" type="ORF">KK083_03955</name>
</gene>
<dbReference type="Proteomes" id="UP001319200">
    <property type="component" value="Unassembled WGS sequence"/>
</dbReference>
<accession>A0AAP2DIV0</accession>
<evidence type="ECO:0000313" key="6">
    <source>
        <dbReference type="Proteomes" id="UP001319200"/>
    </source>
</evidence>
<feature type="domain" description="HipA-like C-terminal" evidence="4">
    <location>
        <begin position="53"/>
        <end position="287"/>
    </location>
</feature>
<comment type="caution">
    <text evidence="5">The sequence shown here is derived from an EMBL/GenBank/DDBJ whole genome shotgun (WGS) entry which is preliminary data.</text>
</comment>
<proteinExistence type="inferred from homology"/>
<dbReference type="Gene3D" id="1.10.1070.20">
    <property type="match status" value="1"/>
</dbReference>
<keyword evidence="3" id="KW-0418">Kinase</keyword>
<dbReference type="InterPro" id="IPR052028">
    <property type="entry name" value="HipA_Ser/Thr_kinase"/>
</dbReference>
<evidence type="ECO:0000256" key="1">
    <source>
        <dbReference type="ARBA" id="ARBA00010164"/>
    </source>
</evidence>
<dbReference type="Pfam" id="PF07804">
    <property type="entry name" value="HipA_C"/>
    <property type="match status" value="1"/>
</dbReference>
<reference evidence="5 6" key="1">
    <citation type="submission" date="2021-05" db="EMBL/GenBank/DDBJ databases">
        <title>A Polyphasic approach of four new species of the genus Ohtaekwangia: Ohtaekwangia histidinii sp. nov., Ohtaekwangia cretensis sp. nov., Ohtaekwangia indiensis sp. nov., Ohtaekwangia reichenbachii sp. nov. from diverse environment.</title>
        <authorList>
            <person name="Octaviana S."/>
        </authorList>
    </citation>
    <scope>NUCLEOTIDE SEQUENCE [LARGE SCALE GENOMIC DNA]</scope>
    <source>
        <strain evidence="5 6">PWU4</strain>
    </source>
</reference>
<dbReference type="GO" id="GO:0004674">
    <property type="term" value="F:protein serine/threonine kinase activity"/>
    <property type="evidence" value="ECO:0007669"/>
    <property type="project" value="TreeGrafter"/>
</dbReference>
<dbReference type="GO" id="GO:0005829">
    <property type="term" value="C:cytosol"/>
    <property type="evidence" value="ECO:0007669"/>
    <property type="project" value="TreeGrafter"/>
</dbReference>
<keyword evidence="2" id="KW-0808">Transferase</keyword>
<evidence type="ECO:0000313" key="5">
    <source>
        <dbReference type="EMBL" id="MBT1696017.1"/>
    </source>
</evidence>
<dbReference type="PANTHER" id="PTHR37419">
    <property type="entry name" value="SERINE/THREONINE-PROTEIN KINASE TOXIN HIPA"/>
    <property type="match status" value="1"/>
</dbReference>
<sequence length="330" mass="37607">MNCSGCLKQIDNAGFCRKCLQQLFEGKKVEHVLPFNSPVTEHSDLYANAVKRLSISGVQLKYSLRLENNELILTNTNAQYILKPIPVGQFKNLDQAPANEHLTMQVAGQIFKITIPPNAIIHFKDNAPAYLVKRFDVKADGSKNAQEDFAQIAQVTAETHGKNYKYDLSYEEIGLLIKRHIAMYAVELEKFFRLVIFNYIFSNGDAHARNFSAVKTDDGDYILTPAYDLLCTRIHSSGEADMALTLFKDRFTEAYDAHGFYTYDDFLEFGSVLGIKESRVGKIIDEFNGKEERIDQLVDASFLRDDLRAFYKQTYKDKLTRLKVAYSKAK</sequence>
<organism evidence="5 6">
    <name type="scientific">Chryseosolibacter histidini</name>
    <dbReference type="NCBI Taxonomy" id="2782349"/>
    <lineage>
        <taxon>Bacteria</taxon>
        <taxon>Pseudomonadati</taxon>
        <taxon>Bacteroidota</taxon>
        <taxon>Cytophagia</taxon>
        <taxon>Cytophagales</taxon>
        <taxon>Chryseotaleaceae</taxon>
        <taxon>Chryseosolibacter</taxon>
    </lineage>
</organism>
<evidence type="ECO:0000256" key="2">
    <source>
        <dbReference type="ARBA" id="ARBA00022679"/>
    </source>
</evidence>
<evidence type="ECO:0000259" key="4">
    <source>
        <dbReference type="Pfam" id="PF07804"/>
    </source>
</evidence>
<protein>
    <submittedName>
        <fullName evidence="5">HipA domain-containing protein</fullName>
    </submittedName>
</protein>
<keyword evidence="6" id="KW-1185">Reference proteome</keyword>
<dbReference type="AlphaFoldDB" id="A0AAP2DIV0"/>
<dbReference type="EMBL" id="JAHESF010000003">
    <property type="protein sequence ID" value="MBT1696017.1"/>
    <property type="molecule type" value="Genomic_DNA"/>
</dbReference>
<comment type="similarity">
    <text evidence="1">Belongs to the HipA Ser/Thr kinase family.</text>
</comment>
<dbReference type="PANTHER" id="PTHR37419:SF1">
    <property type="entry name" value="SERINE_THREONINE-PROTEIN KINASE TOXIN HIPA"/>
    <property type="match status" value="1"/>
</dbReference>
<dbReference type="InterPro" id="IPR012893">
    <property type="entry name" value="HipA-like_C"/>
</dbReference>